<protein>
    <recommendedName>
        <fullName evidence="3">Peptidase M6-like domain-containing protein</fullName>
    </recommendedName>
</protein>
<reference evidence="1 2" key="1">
    <citation type="submission" date="2015-10" db="EMBL/GenBank/DDBJ databases">
        <title>Metagenome-Assembled Genomes uncover a global brackish microbiome.</title>
        <authorList>
            <person name="Hugerth L.W."/>
            <person name="Larsson J."/>
            <person name="Alneberg J."/>
            <person name="Lindh M.V."/>
            <person name="Legrand C."/>
            <person name="Pinhassi J."/>
            <person name="Andersson A.F."/>
        </authorList>
    </citation>
    <scope>NUCLEOTIDE SEQUENCE [LARGE SCALE GENOMIC DNA]</scope>
    <source>
        <strain evidence="1">BACL2 MAG-120813-bin23</strain>
    </source>
</reference>
<comment type="caution">
    <text evidence="1">The sequence shown here is derived from an EMBL/GenBank/DDBJ whole genome shotgun (WGS) entry which is preliminary data.</text>
</comment>
<proteinExistence type="predicted"/>
<dbReference type="AlphaFoldDB" id="A0A0R2Q1B6"/>
<dbReference type="Proteomes" id="UP000054212">
    <property type="component" value="Unassembled WGS sequence"/>
</dbReference>
<dbReference type="EMBL" id="LIAT01000230">
    <property type="protein sequence ID" value="KRO43820.1"/>
    <property type="molecule type" value="Genomic_DNA"/>
</dbReference>
<evidence type="ECO:0000313" key="1">
    <source>
        <dbReference type="EMBL" id="KRO43820.1"/>
    </source>
</evidence>
<evidence type="ECO:0000313" key="2">
    <source>
        <dbReference type="Proteomes" id="UP000054212"/>
    </source>
</evidence>
<organism evidence="1 2">
    <name type="scientific">Actinobacteria bacterium BACL2 MAG-120813-bin23</name>
    <dbReference type="NCBI Taxonomy" id="1655569"/>
    <lineage>
        <taxon>Bacteria</taxon>
        <taxon>Bacillati</taxon>
        <taxon>Actinomycetota</taxon>
        <taxon>Actinomycetes</taxon>
        <taxon>Actinomycetes incertae sedis</taxon>
        <taxon>ac1 cluster</taxon>
    </lineage>
</organism>
<gene>
    <name evidence="1" type="ORF">ABR61_03205</name>
</gene>
<name>A0A0R2Q1B6_9ACTN</name>
<sequence>MSVSSSKSNNYLVTPVESASCSNSGDTFDVSGGILECRWVNGKKLQWIKINTVKKTFINTKSPVSIDVCKLQNKDMTLVRGDRDATQYSGFPLPKPDYMNVKGKNEVLIVPVDYPDFPGGSDLKAQLEYDKKWLVDWYDYFSNGQSQFNVTTLDRWLRLPKDRSGYPTDEKSKDALGATSNKRQSLQAQAFIDEITKEFDLRKFSTVYVMFPDGNYAQGDLIVRNQTFKIKEGEVILNFFSWGRNLEGMETLKWSYYIHETLHDLRVNGHAPGNGWPLGIMTSQSGISYAMNPWERFLLDWLPEEQIYCDDAKTLKPVTLSLTPVEREDRQTKMAVIKLSPTKAIVVESHGIDKWSNFKFGDREFPPGFYSVMAYLVDLNKTVAPPVNTDGSSQGNDDWAWAVWQKVDGGASNRFDKSVGDRKNLADYVAVLGDSFIIEGIRIKVVGTGDYETIEISKVG</sequence>
<evidence type="ECO:0008006" key="3">
    <source>
        <dbReference type="Google" id="ProtNLM"/>
    </source>
</evidence>
<accession>A0A0R2Q1B6</accession>